<comment type="subcellular location">
    <subcellularLocation>
        <location evidence="1">Cell outer membrane</location>
    </subcellularLocation>
</comment>
<evidence type="ECO:0000313" key="8">
    <source>
        <dbReference type="Proteomes" id="UP000094936"/>
    </source>
</evidence>
<organism evidence="7 8">
    <name type="scientific">Veronia pacifica</name>
    <dbReference type="NCBI Taxonomy" id="1080227"/>
    <lineage>
        <taxon>Bacteria</taxon>
        <taxon>Pseudomonadati</taxon>
        <taxon>Pseudomonadota</taxon>
        <taxon>Gammaproteobacteria</taxon>
        <taxon>Vibrionales</taxon>
        <taxon>Vibrionaceae</taxon>
        <taxon>Veronia</taxon>
    </lineage>
</organism>
<dbReference type="AlphaFoldDB" id="A0A1C3ECL3"/>
<dbReference type="Proteomes" id="UP000094936">
    <property type="component" value="Unassembled WGS sequence"/>
</dbReference>
<dbReference type="EMBL" id="LYBM01000043">
    <property type="protein sequence ID" value="ODA30950.1"/>
    <property type="molecule type" value="Genomic_DNA"/>
</dbReference>
<keyword evidence="5" id="KW-0998">Cell outer membrane</keyword>
<evidence type="ECO:0000256" key="2">
    <source>
        <dbReference type="ARBA" id="ARBA00005722"/>
    </source>
</evidence>
<evidence type="ECO:0000256" key="3">
    <source>
        <dbReference type="ARBA" id="ARBA00022729"/>
    </source>
</evidence>
<feature type="chain" id="PRO_5008672951" description="MipA/OmpV family protein" evidence="6">
    <location>
        <begin position="22"/>
        <end position="249"/>
    </location>
</feature>
<evidence type="ECO:0000256" key="5">
    <source>
        <dbReference type="ARBA" id="ARBA00023237"/>
    </source>
</evidence>
<dbReference type="STRING" id="1080227.A8L45_18625"/>
<sequence>MKKFGVLLVGAMSMASVPSYAFFEKPEDGKFYDYGFIGVSAVADKSVYSADNKAKFRLSPSTFYNGEFGFVEGTLFNVSVLPYVGLSGNWRFAEVSEDVTTLPKGIKERDASGELGVTFGTVGARITLLHDVTSQHDGYELQLYLARAFELPIDGLSISPFVGADFRDKKLSNHLYGISAAEAAASGLKAFTESNTRSFKTGITGLYEVFPNWNILGKVKLNYHDTESPLVRQRFGIATSLGVVYSFGD</sequence>
<dbReference type="PANTHER" id="PTHR38776:SF1">
    <property type="entry name" value="MLTA-INTERACTING PROTEIN-RELATED"/>
    <property type="match status" value="1"/>
</dbReference>
<keyword evidence="8" id="KW-1185">Reference proteome</keyword>
<dbReference type="InterPro" id="IPR010583">
    <property type="entry name" value="MipA"/>
</dbReference>
<evidence type="ECO:0000256" key="6">
    <source>
        <dbReference type="SAM" id="SignalP"/>
    </source>
</evidence>
<evidence type="ECO:0000313" key="7">
    <source>
        <dbReference type="EMBL" id="ODA30950.1"/>
    </source>
</evidence>
<keyword evidence="4" id="KW-0472">Membrane</keyword>
<dbReference type="Pfam" id="PF06629">
    <property type="entry name" value="MipA"/>
    <property type="match status" value="1"/>
</dbReference>
<comment type="similarity">
    <text evidence="2">Belongs to the MipA/OmpV family.</text>
</comment>
<reference evidence="7 8" key="1">
    <citation type="submission" date="2016-05" db="EMBL/GenBank/DDBJ databases">
        <title>Genomic Taxonomy of the Vibrionaceae.</title>
        <authorList>
            <person name="Gomez-Gil B."/>
            <person name="Enciso-Ibarra J."/>
        </authorList>
    </citation>
    <scope>NUCLEOTIDE SEQUENCE [LARGE SCALE GENOMIC DNA]</scope>
    <source>
        <strain evidence="7 8">CAIM 1920</strain>
    </source>
</reference>
<gene>
    <name evidence="7" type="ORF">A8L45_18625</name>
</gene>
<feature type="signal peptide" evidence="6">
    <location>
        <begin position="1"/>
        <end position="21"/>
    </location>
</feature>
<name>A0A1C3ECL3_9GAMM</name>
<proteinExistence type="inferred from homology"/>
<keyword evidence="3 6" id="KW-0732">Signal</keyword>
<comment type="caution">
    <text evidence="7">The sequence shown here is derived from an EMBL/GenBank/DDBJ whole genome shotgun (WGS) entry which is preliminary data.</text>
</comment>
<evidence type="ECO:0000256" key="4">
    <source>
        <dbReference type="ARBA" id="ARBA00023136"/>
    </source>
</evidence>
<evidence type="ECO:0000256" key="1">
    <source>
        <dbReference type="ARBA" id="ARBA00004442"/>
    </source>
</evidence>
<accession>A0A1C3ECL3</accession>
<protein>
    <recommendedName>
        <fullName evidence="9">MipA/OmpV family protein</fullName>
    </recommendedName>
</protein>
<evidence type="ECO:0008006" key="9">
    <source>
        <dbReference type="Google" id="ProtNLM"/>
    </source>
</evidence>
<dbReference type="GO" id="GO:0009279">
    <property type="term" value="C:cell outer membrane"/>
    <property type="evidence" value="ECO:0007669"/>
    <property type="project" value="UniProtKB-SubCell"/>
</dbReference>
<dbReference type="RefSeq" id="WP_068904864.1">
    <property type="nucleotide sequence ID" value="NZ_JBHUIF010000004.1"/>
</dbReference>
<dbReference type="PANTHER" id="PTHR38776">
    <property type="entry name" value="MLTA-INTERACTING PROTEIN-RELATED"/>
    <property type="match status" value="1"/>
</dbReference>